<sequence length="327" mass="36423">MALKLQRTLTENKKKESASSKPFANIVALSTGANQGVRQPEGWQAQKTMKKQKKGFIVHFQDNFHSINQELKKLERLSNLPTSAHIQMVQETTVPRRPSIWPFESTALEELCKADGLTQQHFCKASEDLRKAGGSDHHRGELCTSCPALKGCDENVCTEDGKLDMWPKCNYQEFQKMTDHATTAWIHYHPPKVPDIVFRQALCGRLHKAVSGPCQGYREFLQDDFPPGHGETSELWKPSKHLPAVTAAQQLSCSQPRHLSTDVCGAFSFSPTLQAKLPPVSCASQNDLPHDILPRVSASLSHFGIVGDEKAARTGSGNRSPYELWNK</sequence>
<feature type="region of interest" description="Disordered" evidence="1">
    <location>
        <begin position="1"/>
        <end position="22"/>
    </location>
</feature>
<keyword evidence="3" id="KW-1185">Reference proteome</keyword>
<evidence type="ECO:0000313" key="2">
    <source>
        <dbReference type="EMBL" id="KAK7804915.1"/>
    </source>
</evidence>
<gene>
    <name evidence="2" type="ORF">U0070_027632</name>
</gene>
<evidence type="ECO:0000313" key="3">
    <source>
        <dbReference type="Proteomes" id="UP001488838"/>
    </source>
</evidence>
<name>A0AAW0HRY0_MYOGA</name>
<comment type="caution">
    <text evidence="2">The sequence shown here is derived from an EMBL/GenBank/DDBJ whole genome shotgun (WGS) entry which is preliminary data.</text>
</comment>
<protein>
    <submittedName>
        <fullName evidence="2">Uncharacterized protein</fullName>
    </submittedName>
</protein>
<dbReference type="EMBL" id="JBBHLL010000360">
    <property type="protein sequence ID" value="KAK7804915.1"/>
    <property type="molecule type" value="Genomic_DNA"/>
</dbReference>
<accession>A0AAW0HRY0</accession>
<dbReference type="AlphaFoldDB" id="A0AAW0HRY0"/>
<evidence type="ECO:0000256" key="1">
    <source>
        <dbReference type="SAM" id="MobiDB-lite"/>
    </source>
</evidence>
<reference evidence="2 3" key="1">
    <citation type="journal article" date="2023" name="bioRxiv">
        <title>Conserved and derived expression patterns and positive selection on dental genes reveal complex evolutionary context of ever-growing rodent molars.</title>
        <authorList>
            <person name="Calamari Z.T."/>
            <person name="Song A."/>
            <person name="Cohen E."/>
            <person name="Akter M."/>
            <person name="Roy R.D."/>
            <person name="Hallikas O."/>
            <person name="Christensen M.M."/>
            <person name="Li P."/>
            <person name="Marangoni P."/>
            <person name="Jernvall J."/>
            <person name="Klein O.D."/>
        </authorList>
    </citation>
    <scope>NUCLEOTIDE SEQUENCE [LARGE SCALE GENOMIC DNA]</scope>
    <source>
        <strain evidence="2">V071</strain>
    </source>
</reference>
<dbReference type="Proteomes" id="UP001488838">
    <property type="component" value="Unassembled WGS sequence"/>
</dbReference>
<feature type="non-terminal residue" evidence="2">
    <location>
        <position position="327"/>
    </location>
</feature>
<organism evidence="2 3">
    <name type="scientific">Myodes glareolus</name>
    <name type="common">Bank vole</name>
    <name type="synonym">Clethrionomys glareolus</name>
    <dbReference type="NCBI Taxonomy" id="447135"/>
    <lineage>
        <taxon>Eukaryota</taxon>
        <taxon>Metazoa</taxon>
        <taxon>Chordata</taxon>
        <taxon>Craniata</taxon>
        <taxon>Vertebrata</taxon>
        <taxon>Euteleostomi</taxon>
        <taxon>Mammalia</taxon>
        <taxon>Eutheria</taxon>
        <taxon>Euarchontoglires</taxon>
        <taxon>Glires</taxon>
        <taxon>Rodentia</taxon>
        <taxon>Myomorpha</taxon>
        <taxon>Muroidea</taxon>
        <taxon>Cricetidae</taxon>
        <taxon>Arvicolinae</taxon>
        <taxon>Myodes</taxon>
    </lineage>
</organism>
<proteinExistence type="predicted"/>